<evidence type="ECO:0000313" key="2">
    <source>
        <dbReference type="EMBL" id="MXQ94790.1"/>
    </source>
</evidence>
<dbReference type="EMBL" id="VBQZ03000121">
    <property type="protein sequence ID" value="MXQ94790.1"/>
    <property type="molecule type" value="Genomic_DNA"/>
</dbReference>
<feature type="compositionally biased region" description="Low complexity" evidence="1">
    <location>
        <begin position="60"/>
        <end position="71"/>
    </location>
</feature>
<dbReference type="AlphaFoldDB" id="A0A6B0RXM9"/>
<evidence type="ECO:0000313" key="3">
    <source>
        <dbReference type="Proteomes" id="UP000322234"/>
    </source>
</evidence>
<feature type="region of interest" description="Disordered" evidence="1">
    <location>
        <begin position="33"/>
        <end position="87"/>
    </location>
</feature>
<dbReference type="Proteomes" id="UP000322234">
    <property type="component" value="Unassembled WGS sequence"/>
</dbReference>
<evidence type="ECO:0000256" key="1">
    <source>
        <dbReference type="SAM" id="MobiDB-lite"/>
    </source>
</evidence>
<name>A0A6B0RXM9_9CETA</name>
<feature type="region of interest" description="Disordered" evidence="1">
    <location>
        <begin position="180"/>
        <end position="207"/>
    </location>
</feature>
<reference evidence="2" key="1">
    <citation type="submission" date="2019-10" db="EMBL/GenBank/DDBJ databases">
        <title>The sequence and de novo assembly of the wild yak genome.</title>
        <authorList>
            <person name="Liu Y."/>
        </authorList>
    </citation>
    <scope>NUCLEOTIDE SEQUENCE [LARGE SCALE GENOMIC DNA]</scope>
    <source>
        <strain evidence="2">WY2019</strain>
    </source>
</reference>
<comment type="caution">
    <text evidence="2">The sequence shown here is derived from an EMBL/GenBank/DDBJ whole genome shotgun (WGS) entry which is preliminary data.</text>
</comment>
<protein>
    <submittedName>
        <fullName evidence="2">Uncharacterized protein</fullName>
    </submittedName>
</protein>
<feature type="compositionally biased region" description="Polar residues" evidence="1">
    <location>
        <begin position="40"/>
        <end position="51"/>
    </location>
</feature>
<proteinExistence type="predicted"/>
<organism evidence="2 3">
    <name type="scientific">Bos mutus</name>
    <name type="common">wild yak</name>
    <dbReference type="NCBI Taxonomy" id="72004"/>
    <lineage>
        <taxon>Eukaryota</taxon>
        <taxon>Metazoa</taxon>
        <taxon>Chordata</taxon>
        <taxon>Craniata</taxon>
        <taxon>Vertebrata</taxon>
        <taxon>Euteleostomi</taxon>
        <taxon>Mammalia</taxon>
        <taxon>Eutheria</taxon>
        <taxon>Laurasiatheria</taxon>
        <taxon>Artiodactyla</taxon>
        <taxon>Ruminantia</taxon>
        <taxon>Pecora</taxon>
        <taxon>Bovidae</taxon>
        <taxon>Bovinae</taxon>
        <taxon>Bos</taxon>
    </lineage>
</organism>
<accession>A0A6B0RXM9</accession>
<keyword evidence="3" id="KW-1185">Reference proteome</keyword>
<sequence length="228" mass="23928">MFWPLTKGLPTVSAPTCQQQGHLLDGASTSLSRKEGHLLQDSSHQGGQLSQPEHGGPEQGRAGSSSGASTGPLAQNPRPTRSRSWCKLTRRASVVTFQTSTSQAQAAEETSGAGQPWAAGAAVDKFLGPDPYLGLVPALPCPHGEAWQLGDSRAALPTKLPDPGQTAALDRCPHRPLHIPPKARPHRGPCGQLADRSQHARPKAGNEIIGLTPGPILFSPDIRNKAAV</sequence>
<gene>
    <name evidence="2" type="ORF">E5288_WYG008200</name>
</gene>